<dbReference type="Proteomes" id="UP000314294">
    <property type="component" value="Unassembled WGS sequence"/>
</dbReference>
<proteinExistence type="predicted"/>
<dbReference type="EMBL" id="SRLO01000301">
    <property type="protein sequence ID" value="TNN62069.1"/>
    <property type="molecule type" value="Genomic_DNA"/>
</dbReference>
<accession>A0A4Z2H8C6</accession>
<reference evidence="2 3" key="1">
    <citation type="submission" date="2019-03" db="EMBL/GenBank/DDBJ databases">
        <title>First draft genome of Liparis tanakae, snailfish: a comprehensive survey of snailfish specific genes.</title>
        <authorList>
            <person name="Kim W."/>
            <person name="Song I."/>
            <person name="Jeong J.-H."/>
            <person name="Kim D."/>
            <person name="Kim S."/>
            <person name="Ryu S."/>
            <person name="Song J.Y."/>
            <person name="Lee S.K."/>
        </authorList>
    </citation>
    <scope>NUCLEOTIDE SEQUENCE [LARGE SCALE GENOMIC DNA]</scope>
    <source>
        <tissue evidence="2">Muscle</tissue>
    </source>
</reference>
<evidence type="ECO:0000313" key="3">
    <source>
        <dbReference type="Proteomes" id="UP000314294"/>
    </source>
</evidence>
<evidence type="ECO:0000256" key="1">
    <source>
        <dbReference type="SAM" id="MobiDB-lite"/>
    </source>
</evidence>
<dbReference type="AlphaFoldDB" id="A0A4Z2H8C6"/>
<feature type="compositionally biased region" description="Basic and acidic residues" evidence="1">
    <location>
        <begin position="103"/>
        <end position="115"/>
    </location>
</feature>
<comment type="caution">
    <text evidence="2">The sequence shown here is derived from an EMBL/GenBank/DDBJ whole genome shotgun (WGS) entry which is preliminary data.</text>
</comment>
<evidence type="ECO:0000313" key="2">
    <source>
        <dbReference type="EMBL" id="TNN62069.1"/>
    </source>
</evidence>
<keyword evidence="3" id="KW-1185">Reference proteome</keyword>
<gene>
    <name evidence="2" type="ORF">EYF80_027660</name>
</gene>
<protein>
    <submittedName>
        <fullName evidence="2">Uncharacterized protein</fullName>
    </submittedName>
</protein>
<name>A0A4Z2H8C6_9TELE</name>
<feature type="region of interest" description="Disordered" evidence="1">
    <location>
        <begin position="74"/>
        <end position="115"/>
    </location>
</feature>
<organism evidence="2 3">
    <name type="scientific">Liparis tanakae</name>
    <name type="common">Tanaka's snailfish</name>
    <dbReference type="NCBI Taxonomy" id="230148"/>
    <lineage>
        <taxon>Eukaryota</taxon>
        <taxon>Metazoa</taxon>
        <taxon>Chordata</taxon>
        <taxon>Craniata</taxon>
        <taxon>Vertebrata</taxon>
        <taxon>Euteleostomi</taxon>
        <taxon>Actinopterygii</taxon>
        <taxon>Neopterygii</taxon>
        <taxon>Teleostei</taxon>
        <taxon>Neoteleostei</taxon>
        <taxon>Acanthomorphata</taxon>
        <taxon>Eupercaria</taxon>
        <taxon>Perciformes</taxon>
        <taxon>Cottioidei</taxon>
        <taxon>Cottales</taxon>
        <taxon>Liparidae</taxon>
        <taxon>Liparis</taxon>
    </lineage>
</organism>
<feature type="compositionally biased region" description="Polar residues" evidence="1">
    <location>
        <begin position="79"/>
        <end position="88"/>
    </location>
</feature>
<sequence length="115" mass="13475">MTNGRKALSVDDGVQMRSRVDRGSVGRSSGESRSWRFLFERVKKRRSLRMIEQRRRTERRSVLVLVRPRCRRVDRETRGGTSVSQTTQNEEKNKTMFLTESSPAREKRINYGEGI</sequence>